<dbReference type="OrthoDB" id="9786032at2"/>
<dbReference type="InterPro" id="IPR003448">
    <property type="entry name" value="Mopterin_biosynth_MoaE"/>
</dbReference>
<evidence type="ECO:0000256" key="8">
    <source>
        <dbReference type="ARBA" id="ARBA00030781"/>
    </source>
</evidence>
<dbReference type="SUPFAM" id="SSF54690">
    <property type="entry name" value="Molybdopterin synthase subunit MoaE"/>
    <property type="match status" value="1"/>
</dbReference>
<dbReference type="Gene3D" id="3.90.1170.40">
    <property type="entry name" value="Molybdopterin biosynthesis MoaE subunit"/>
    <property type="match status" value="1"/>
</dbReference>
<comment type="pathway">
    <text evidence="1">Cofactor biosynthesis; molybdopterin biosynthesis.</text>
</comment>
<comment type="similarity">
    <text evidence="2">Belongs to the MoaE family.</text>
</comment>
<evidence type="ECO:0000256" key="9">
    <source>
        <dbReference type="ARBA" id="ARBA00032474"/>
    </source>
</evidence>
<protein>
    <recommendedName>
        <fullName evidence="4">Molybdopterin synthase catalytic subunit</fullName>
        <ecNumber evidence="3">2.8.1.12</ecNumber>
    </recommendedName>
    <alternativeName>
        <fullName evidence="8">MPT synthase subunit 2</fullName>
    </alternativeName>
    <alternativeName>
        <fullName evidence="6">Molybdenum cofactor biosynthesis protein E</fullName>
    </alternativeName>
    <alternativeName>
        <fullName evidence="7">Molybdopterin-converting factor large subunit</fullName>
    </alternativeName>
    <alternativeName>
        <fullName evidence="9">Molybdopterin-converting factor subunit 2</fullName>
    </alternativeName>
</protein>
<comment type="catalytic activity">
    <reaction evidence="10">
        <text>2 [molybdopterin-synthase sulfur-carrier protein]-C-terminal-Gly-aminoethanethioate + cyclic pyranopterin phosphate + H2O = molybdopterin + 2 [molybdopterin-synthase sulfur-carrier protein]-C-terminal Gly-Gly + 2 H(+)</text>
        <dbReference type="Rhea" id="RHEA:26333"/>
        <dbReference type="Rhea" id="RHEA-COMP:12202"/>
        <dbReference type="Rhea" id="RHEA-COMP:19907"/>
        <dbReference type="ChEBI" id="CHEBI:15377"/>
        <dbReference type="ChEBI" id="CHEBI:15378"/>
        <dbReference type="ChEBI" id="CHEBI:58698"/>
        <dbReference type="ChEBI" id="CHEBI:59648"/>
        <dbReference type="ChEBI" id="CHEBI:90778"/>
        <dbReference type="ChEBI" id="CHEBI:232372"/>
        <dbReference type="EC" id="2.8.1.12"/>
    </reaction>
</comment>
<dbReference type="RefSeq" id="WP_129351056.1">
    <property type="nucleotide sequence ID" value="NZ_CP026538.1"/>
</dbReference>
<dbReference type="GO" id="GO:0030366">
    <property type="term" value="F:molybdopterin synthase activity"/>
    <property type="evidence" value="ECO:0007669"/>
    <property type="project" value="UniProtKB-EC"/>
</dbReference>
<evidence type="ECO:0000256" key="4">
    <source>
        <dbReference type="ARBA" id="ARBA00013858"/>
    </source>
</evidence>
<keyword evidence="12" id="KW-1185">Reference proteome</keyword>
<evidence type="ECO:0000313" key="12">
    <source>
        <dbReference type="Proteomes" id="UP000293296"/>
    </source>
</evidence>
<proteinExistence type="inferred from homology"/>
<dbReference type="UniPathway" id="UPA00344"/>
<organism evidence="11 12">
    <name type="scientific">Solidesulfovibrio carbinolicus</name>
    <dbReference type="NCBI Taxonomy" id="296842"/>
    <lineage>
        <taxon>Bacteria</taxon>
        <taxon>Pseudomonadati</taxon>
        <taxon>Thermodesulfobacteriota</taxon>
        <taxon>Desulfovibrionia</taxon>
        <taxon>Desulfovibrionales</taxon>
        <taxon>Desulfovibrionaceae</taxon>
        <taxon>Solidesulfovibrio</taxon>
    </lineage>
</organism>
<evidence type="ECO:0000256" key="10">
    <source>
        <dbReference type="ARBA" id="ARBA00049878"/>
    </source>
</evidence>
<gene>
    <name evidence="11" type="ORF">C3Y92_06845</name>
</gene>
<name>A0A4P6HIR8_9BACT</name>
<accession>A0A4P6HIR8</accession>
<evidence type="ECO:0000313" key="11">
    <source>
        <dbReference type="EMBL" id="QAZ66967.1"/>
    </source>
</evidence>
<dbReference type="AlphaFoldDB" id="A0A4P6HIR8"/>
<evidence type="ECO:0000256" key="1">
    <source>
        <dbReference type="ARBA" id="ARBA00005046"/>
    </source>
</evidence>
<reference evidence="11 12" key="1">
    <citation type="submission" date="2018-02" db="EMBL/GenBank/DDBJ databases">
        <title>Genome sequence of Desulfovibrio carbinolicus DSM 3852.</title>
        <authorList>
            <person name="Wilbanks E."/>
            <person name="Skennerton C.T."/>
            <person name="Orphan V.J."/>
        </authorList>
    </citation>
    <scope>NUCLEOTIDE SEQUENCE [LARGE SCALE GENOMIC DNA]</scope>
    <source>
        <strain evidence="11 12">DSM 3852</strain>
    </source>
</reference>
<dbReference type="KEGG" id="dcb:C3Y92_06845"/>
<dbReference type="InterPro" id="IPR036563">
    <property type="entry name" value="MoaE_sf"/>
</dbReference>
<comment type="subunit">
    <text evidence="5">Heterotetramer of 2 MoaD subunits and 2 MoaE subunits. Also stable as homodimer. The enzyme changes between these two forms during catalysis.</text>
</comment>
<evidence type="ECO:0000256" key="5">
    <source>
        <dbReference type="ARBA" id="ARBA00026066"/>
    </source>
</evidence>
<evidence type="ECO:0000256" key="6">
    <source>
        <dbReference type="ARBA" id="ARBA00029745"/>
    </source>
</evidence>
<dbReference type="EMBL" id="CP026538">
    <property type="protein sequence ID" value="QAZ66967.1"/>
    <property type="molecule type" value="Genomic_DNA"/>
</dbReference>
<dbReference type="EC" id="2.8.1.12" evidence="3"/>
<evidence type="ECO:0000256" key="3">
    <source>
        <dbReference type="ARBA" id="ARBA00011950"/>
    </source>
</evidence>
<evidence type="ECO:0000256" key="7">
    <source>
        <dbReference type="ARBA" id="ARBA00030407"/>
    </source>
</evidence>
<evidence type="ECO:0000256" key="2">
    <source>
        <dbReference type="ARBA" id="ARBA00005426"/>
    </source>
</evidence>
<dbReference type="Proteomes" id="UP000293296">
    <property type="component" value="Chromosome"/>
</dbReference>
<dbReference type="GO" id="GO:0006777">
    <property type="term" value="P:Mo-molybdopterin cofactor biosynthetic process"/>
    <property type="evidence" value="ECO:0007669"/>
    <property type="project" value="InterPro"/>
</dbReference>
<sequence>MDISKTIASLKTEPGFLEKVGMVLVHNGVARATSRNGAPVGKLEVTVNQELVEAIRREGEAMPGMFRVLVTANAGVFVPGDDLLFIIAAGDIRENVLAALTHTLTRIKAEAIRKREIAPE</sequence>
<dbReference type="Pfam" id="PF02391">
    <property type="entry name" value="MoaE"/>
    <property type="match status" value="1"/>
</dbReference>